<keyword evidence="3" id="KW-1185">Reference proteome</keyword>
<comment type="caution">
    <text evidence="2">The sequence shown here is derived from an EMBL/GenBank/DDBJ whole genome shotgun (WGS) entry which is preliminary data.</text>
</comment>
<dbReference type="EMBL" id="JBIAMX010000002">
    <property type="protein sequence ID" value="MFF0542255.1"/>
    <property type="molecule type" value="Genomic_DNA"/>
</dbReference>
<evidence type="ECO:0000256" key="1">
    <source>
        <dbReference type="SAM" id="MobiDB-lite"/>
    </source>
</evidence>
<organism evidence="2 3">
    <name type="scientific">Nocardia thailandica</name>
    <dbReference type="NCBI Taxonomy" id="257275"/>
    <lineage>
        <taxon>Bacteria</taxon>
        <taxon>Bacillati</taxon>
        <taxon>Actinomycetota</taxon>
        <taxon>Actinomycetes</taxon>
        <taxon>Mycobacteriales</taxon>
        <taxon>Nocardiaceae</taxon>
        <taxon>Nocardia</taxon>
    </lineage>
</organism>
<accession>A0ABW6PIS1</accession>
<feature type="compositionally biased region" description="Low complexity" evidence="1">
    <location>
        <begin position="147"/>
        <end position="171"/>
    </location>
</feature>
<sequence length="402" mass="41335">MSSDPTSDRRGPRGPHSPHADGLAEFTEELRLLAEALLERVEPVLRRTAVDGRPDLGGCGWCPMCAAAALVRGDHHDVVAALAEHGTALVTILREALAGVPVDPLLPPEWDEHHAGHDVGSEFDSAASAFVRGYSEARAQGRRDADGAAMPGPHAPRPDAAAGGRGQAPRPDTAARGHDHAPHRDAAGWDDAAPRTDAAAGGHDRAPRPDAARRHDQGPRADAAAGRHNARSGPEGGPAPENGYRSPSGQQPVPGSGSRGTVHGDGPDTGFDADRPGAGVGLWSTRYARPDGTEPVSGSFASFVPESAAPTGTGRPPVGRARVQPPTPPSGIPATEPPADAAGRGRHRSGPPRVTPDAGDATGGRDAGRARARSGGQAAEDARRSARAPRSRYVDIPVTIRG</sequence>
<feature type="compositionally biased region" description="Basic and acidic residues" evidence="1">
    <location>
        <begin position="173"/>
        <end position="187"/>
    </location>
</feature>
<reference evidence="2 3" key="1">
    <citation type="submission" date="2024-10" db="EMBL/GenBank/DDBJ databases">
        <title>The Natural Products Discovery Center: Release of the First 8490 Sequenced Strains for Exploring Actinobacteria Biosynthetic Diversity.</title>
        <authorList>
            <person name="Kalkreuter E."/>
            <person name="Kautsar S.A."/>
            <person name="Yang D."/>
            <person name="Bader C.D."/>
            <person name="Teijaro C.N."/>
            <person name="Fluegel L."/>
            <person name="Davis C.M."/>
            <person name="Simpson J.R."/>
            <person name="Lauterbach L."/>
            <person name="Steele A.D."/>
            <person name="Gui C."/>
            <person name="Meng S."/>
            <person name="Li G."/>
            <person name="Viehrig K."/>
            <person name="Ye F."/>
            <person name="Su P."/>
            <person name="Kiefer A.F."/>
            <person name="Nichols A."/>
            <person name="Cepeda A.J."/>
            <person name="Yan W."/>
            <person name="Fan B."/>
            <person name="Jiang Y."/>
            <person name="Adhikari A."/>
            <person name="Zheng C.-J."/>
            <person name="Schuster L."/>
            <person name="Cowan T.M."/>
            <person name="Smanski M.J."/>
            <person name="Chevrette M.G."/>
            <person name="De Carvalho L.P.S."/>
            <person name="Shen B."/>
        </authorList>
    </citation>
    <scope>NUCLEOTIDE SEQUENCE [LARGE SCALE GENOMIC DNA]</scope>
    <source>
        <strain evidence="2 3">NPDC004045</strain>
    </source>
</reference>
<dbReference type="RefSeq" id="WP_387699227.1">
    <property type="nucleotide sequence ID" value="NZ_JBIAMX010000002.1"/>
</dbReference>
<feature type="compositionally biased region" description="Basic and acidic residues" evidence="1">
    <location>
        <begin position="202"/>
        <end position="219"/>
    </location>
</feature>
<gene>
    <name evidence="2" type="ORF">ACFYTF_05405</name>
</gene>
<evidence type="ECO:0000313" key="2">
    <source>
        <dbReference type="EMBL" id="MFF0542255.1"/>
    </source>
</evidence>
<dbReference type="Proteomes" id="UP001601444">
    <property type="component" value="Unassembled WGS sequence"/>
</dbReference>
<name>A0ABW6PIS1_9NOCA</name>
<feature type="region of interest" description="Disordered" evidence="1">
    <location>
        <begin position="136"/>
        <end position="402"/>
    </location>
</feature>
<feature type="compositionally biased region" description="Basic and acidic residues" evidence="1">
    <location>
        <begin position="1"/>
        <end position="11"/>
    </location>
</feature>
<protein>
    <submittedName>
        <fullName evidence="2">Uncharacterized protein</fullName>
    </submittedName>
</protein>
<evidence type="ECO:0000313" key="3">
    <source>
        <dbReference type="Proteomes" id="UP001601444"/>
    </source>
</evidence>
<proteinExistence type="predicted"/>
<feature type="region of interest" description="Disordered" evidence="1">
    <location>
        <begin position="1"/>
        <end position="22"/>
    </location>
</feature>